<evidence type="ECO:0000313" key="3">
    <source>
        <dbReference type="Proteomes" id="UP001285154"/>
    </source>
</evidence>
<evidence type="ECO:0000256" key="1">
    <source>
        <dbReference type="SAM" id="MobiDB-lite"/>
    </source>
</evidence>
<dbReference type="EMBL" id="JAVIIQ010000001">
    <property type="protein sequence ID" value="MDX8530094.1"/>
    <property type="molecule type" value="Genomic_DNA"/>
</dbReference>
<dbReference type="RefSeq" id="WP_320245450.1">
    <property type="nucleotide sequence ID" value="NZ_JAVIIQ010000001.1"/>
</dbReference>
<accession>A0ABU5A0N4</accession>
<evidence type="ECO:0000313" key="2">
    <source>
        <dbReference type="EMBL" id="MDX8530094.1"/>
    </source>
</evidence>
<comment type="caution">
    <text evidence="2">The sequence shown here is derived from an EMBL/GenBank/DDBJ whole genome shotgun (WGS) entry which is preliminary data.</text>
</comment>
<protein>
    <submittedName>
        <fullName evidence="2">Uncharacterized protein</fullName>
    </submittedName>
</protein>
<keyword evidence="3" id="KW-1185">Reference proteome</keyword>
<dbReference type="Proteomes" id="UP001285154">
    <property type="component" value="Unassembled WGS sequence"/>
</dbReference>
<feature type="region of interest" description="Disordered" evidence="1">
    <location>
        <begin position="341"/>
        <end position="407"/>
    </location>
</feature>
<gene>
    <name evidence="2" type="ORF">RFM42_03840</name>
</gene>
<organism evidence="2 3">
    <name type="scientific">Mesorhizobium vachelliae</name>
    <dbReference type="NCBI Taxonomy" id="3072309"/>
    <lineage>
        <taxon>Bacteria</taxon>
        <taxon>Pseudomonadati</taxon>
        <taxon>Pseudomonadota</taxon>
        <taxon>Alphaproteobacteria</taxon>
        <taxon>Hyphomicrobiales</taxon>
        <taxon>Phyllobacteriaceae</taxon>
        <taxon>Mesorhizobium</taxon>
    </lineage>
</organism>
<sequence length="407" mass="43018">MAKHTSTNDLAGATPVPVPDSVPVVARIKGSARARKTADVGPDYAALGVPDTHVEEMERLRRAFVDLGRRSTGQVFDCGAVIHEVRELAPDQEAFAKWSKAIFGLSRRGAENYAAVHRTLVPYRDRMVTLGLVASALYHLASASGEQVEEVLAVRESGRELTAGQIKAMLGKGGAPTGSADDGGPEGLKITVTEKTAFASRLLFDTLYQMLRDVHVALEPHHAGGQVVKSKAEASLVHPARLAGGLIESLVYAAQVPAGQTRAGIVHVLPLAESRWSRLRRVLYAMGSGESWPKVEKTGAWLADTVLPELEWGLGRAGAEKARAVLDERVAAAEAERARATKEKERAKFETKKARMQAKREALKRGMGGRNAAGVPSGTVAAGPAKAPVSDPGDLAATGLTAASGQA</sequence>
<reference evidence="2 3" key="1">
    <citation type="submission" date="2023-08" db="EMBL/GenBank/DDBJ databases">
        <title>Implementing the SeqCode for naming new Mesorhizobium species isolated from Vachellia karroo root nodules.</title>
        <authorList>
            <person name="Van Lill M."/>
        </authorList>
    </citation>
    <scope>NUCLEOTIDE SEQUENCE [LARGE SCALE GENOMIC DNA]</scope>
    <source>
        <strain evidence="2 3">VK25D</strain>
    </source>
</reference>
<proteinExistence type="predicted"/>
<feature type="compositionally biased region" description="Basic and acidic residues" evidence="1">
    <location>
        <begin position="341"/>
        <end position="364"/>
    </location>
</feature>
<name>A0ABU5A0N4_9HYPH</name>